<organism evidence="6">
    <name type="scientific">Arabidopsis lyrata subsp. lyrata</name>
    <name type="common">Lyre-leaved rock-cress</name>
    <dbReference type="NCBI Taxonomy" id="81972"/>
    <lineage>
        <taxon>Eukaryota</taxon>
        <taxon>Viridiplantae</taxon>
        <taxon>Streptophyta</taxon>
        <taxon>Embryophyta</taxon>
        <taxon>Tracheophyta</taxon>
        <taxon>Spermatophyta</taxon>
        <taxon>Magnoliopsida</taxon>
        <taxon>eudicotyledons</taxon>
        <taxon>Gunneridae</taxon>
        <taxon>Pentapetalae</taxon>
        <taxon>rosids</taxon>
        <taxon>malvids</taxon>
        <taxon>Brassicales</taxon>
        <taxon>Brassicaceae</taxon>
        <taxon>Camelineae</taxon>
        <taxon>Arabidopsis</taxon>
    </lineage>
</organism>
<feature type="region of interest" description="Disordered" evidence="3">
    <location>
        <begin position="563"/>
        <end position="640"/>
    </location>
</feature>
<feature type="compositionally biased region" description="Basic residues" evidence="3">
    <location>
        <begin position="615"/>
        <end position="625"/>
    </location>
</feature>
<feature type="coiled-coil region" evidence="2">
    <location>
        <begin position="288"/>
        <end position="319"/>
    </location>
</feature>
<dbReference type="GO" id="GO:0005730">
    <property type="term" value="C:nucleolus"/>
    <property type="evidence" value="ECO:0007669"/>
    <property type="project" value="TreeGrafter"/>
</dbReference>
<feature type="compositionally biased region" description="Basic and acidic residues" evidence="3">
    <location>
        <begin position="583"/>
        <end position="595"/>
    </location>
</feature>
<evidence type="ECO:0000256" key="1">
    <source>
        <dbReference type="ARBA" id="ARBA00007473"/>
    </source>
</evidence>
<feature type="compositionally biased region" description="Acidic residues" evidence="3">
    <location>
        <begin position="364"/>
        <end position="387"/>
    </location>
</feature>
<dbReference type="eggNOG" id="KOG2409">
    <property type="taxonomic scope" value="Eukaryota"/>
</dbReference>
<keyword evidence="6" id="KW-1185">Reference proteome</keyword>
<feature type="compositionally biased region" description="Basic residues" evidence="3">
    <location>
        <begin position="117"/>
        <end position="126"/>
    </location>
</feature>
<feature type="compositionally biased region" description="Basic residues" evidence="3">
    <location>
        <begin position="573"/>
        <end position="582"/>
    </location>
</feature>
<feature type="compositionally biased region" description="Basic and acidic residues" evidence="3">
    <location>
        <begin position="33"/>
        <end position="53"/>
    </location>
</feature>
<feature type="compositionally biased region" description="Acidic residues" evidence="3">
    <location>
        <begin position="452"/>
        <end position="467"/>
    </location>
</feature>
<feature type="domain" description="Kri1-like C-terminal" evidence="4">
    <location>
        <begin position="485"/>
        <end position="568"/>
    </location>
</feature>
<accession>D7MKE5</accession>
<feature type="compositionally biased region" description="Basic and acidic residues" evidence="3">
    <location>
        <begin position="563"/>
        <end position="572"/>
    </location>
</feature>
<proteinExistence type="inferred from homology"/>
<dbReference type="Pfam" id="PF12936">
    <property type="entry name" value="Kri1_C"/>
    <property type="match status" value="1"/>
</dbReference>
<dbReference type="STRING" id="81972.D7MKE5"/>
<dbReference type="InterPro" id="IPR018034">
    <property type="entry name" value="Kri1"/>
</dbReference>
<evidence type="ECO:0000256" key="3">
    <source>
        <dbReference type="SAM" id="MobiDB-lite"/>
    </source>
</evidence>
<reference evidence="6" key="1">
    <citation type="journal article" date="2011" name="Nat. Genet.">
        <title>The Arabidopsis lyrata genome sequence and the basis of rapid genome size change.</title>
        <authorList>
            <person name="Hu T.T."/>
            <person name="Pattyn P."/>
            <person name="Bakker E.G."/>
            <person name="Cao J."/>
            <person name="Cheng J.-F."/>
            <person name="Clark R.M."/>
            <person name="Fahlgren N."/>
            <person name="Fawcett J.A."/>
            <person name="Grimwood J."/>
            <person name="Gundlach H."/>
            <person name="Haberer G."/>
            <person name="Hollister J.D."/>
            <person name="Ossowski S."/>
            <person name="Ottilar R.P."/>
            <person name="Salamov A.A."/>
            <person name="Schneeberger K."/>
            <person name="Spannagl M."/>
            <person name="Wang X."/>
            <person name="Yang L."/>
            <person name="Nasrallah M.E."/>
            <person name="Bergelson J."/>
            <person name="Carrington J.C."/>
            <person name="Gaut B.S."/>
            <person name="Schmutz J."/>
            <person name="Mayer K.F.X."/>
            <person name="Van de Peer Y."/>
            <person name="Grigoriev I.V."/>
            <person name="Nordborg M."/>
            <person name="Weigel D."/>
            <person name="Guo Y.-L."/>
        </authorList>
    </citation>
    <scope>NUCLEOTIDE SEQUENCE [LARGE SCALE GENOMIC DNA]</scope>
    <source>
        <strain evidence="6">cv. MN47</strain>
    </source>
</reference>
<comment type="similarity">
    <text evidence="1">Belongs to the KRI1 family.</text>
</comment>
<evidence type="ECO:0000313" key="6">
    <source>
        <dbReference type="Proteomes" id="UP000008694"/>
    </source>
</evidence>
<evidence type="ECO:0000259" key="4">
    <source>
        <dbReference type="Pfam" id="PF12936"/>
    </source>
</evidence>
<dbReference type="EMBL" id="GL348720">
    <property type="protein sequence ID" value="EFH41853.1"/>
    <property type="molecule type" value="Genomic_DNA"/>
</dbReference>
<dbReference type="AlphaFoldDB" id="D7MKE5"/>
<dbReference type="Gramene" id="fgenesh2_kg.8__676__AT3G24080.2">
    <property type="protein sequence ID" value="fgenesh2_kg.8__676__AT3G24080.2"/>
    <property type="gene ID" value="fgenesh2_kg.8__676__AT3G24080.2"/>
</dbReference>
<feature type="compositionally biased region" description="Acidic residues" evidence="3">
    <location>
        <begin position="596"/>
        <end position="609"/>
    </location>
</feature>
<dbReference type="InterPro" id="IPR024626">
    <property type="entry name" value="Kri1-like_C"/>
</dbReference>
<keyword evidence="2" id="KW-0175">Coiled coil</keyword>
<feature type="region of interest" description="Disordered" evidence="3">
    <location>
        <begin position="452"/>
        <end position="479"/>
    </location>
</feature>
<feature type="region of interest" description="Disordered" evidence="3">
    <location>
        <begin position="33"/>
        <end position="75"/>
    </location>
</feature>
<dbReference type="PANTHER" id="PTHR14490:SF5">
    <property type="entry name" value="PROTEIN KRI1 HOMOLOG"/>
    <property type="match status" value="1"/>
</dbReference>
<feature type="region of interest" description="Disordered" evidence="3">
    <location>
        <begin position="1"/>
        <end position="20"/>
    </location>
</feature>
<dbReference type="PANTHER" id="PTHR14490">
    <property type="entry name" value="ZINC FINGER, ZZ TYPE"/>
    <property type="match status" value="1"/>
</dbReference>
<gene>
    <name evidence="5" type="ORF">ARALYDRAFT_494860</name>
</gene>
<feature type="region of interest" description="Disordered" evidence="3">
    <location>
        <begin position="362"/>
        <end position="393"/>
    </location>
</feature>
<evidence type="ECO:0000313" key="5">
    <source>
        <dbReference type="EMBL" id="EFH41853.1"/>
    </source>
</evidence>
<dbReference type="Pfam" id="PF05178">
    <property type="entry name" value="Kri1"/>
    <property type="match status" value="1"/>
</dbReference>
<name>D7MKE5_ARALL</name>
<sequence length="640" mass="74719">MGRPKAIPDDDDGDDLSQFTGFELDEKYMKRLEHNKNREALQRHEEQKKKGLIDDPEEDSEPESEPDSDLGNPESDLKFVDLLLKVKKKDPIIKNKDAKFFESDESSEEDEVDEKDKKKKKKKKKKKLYLKDVQAHHLLEEGPEFVEEDEERKVRTYAEQQGELRRAVTDALEAGGNESDGDDDFLRVVEKEGDDDVEVDQELAKKIDEYFGEEAEVVENQFLKDYLVKQLWKEKEEKIIDKAELKELSEDEQAVWDQEDFEAGRPLERSYRHEENAGDIVMGQSRVVKGSVRKKDNARKELKRLKNVKKKEMKEKMKKVLYVAGFKDGEECPLDAKDFDDEFDPEEYDKMMKAAFDDKYYGAEDSDLNSDEDDDGEKPDFDKEDELLGLPKDWDVTKGGDVFTAAREKGLKHKGNVLGDDGEEEEEEERLLLRDKNEYVKTINCYENCYNDEEEEEEQEEVDEENEAEGKRKRKRKTSLVQRAKEALMEEYYKLDYEDTIGDLKTRFKYAKVQPNRFELDTGEILTLDDADLNQYVPLKKMASYVEKDWEVNKHKVKEQKLKIRELWEGKHNEKKSKKRKKTDVAETKPTPKADEEGEAEAEAEAEAEVEAKLSRKAKRRRRQAEKKLPASRMAAYGKA</sequence>
<dbReference type="HOGENOM" id="CLU_009647_1_0_1"/>
<dbReference type="Proteomes" id="UP000008694">
    <property type="component" value="Unassembled WGS sequence"/>
</dbReference>
<evidence type="ECO:0000256" key="2">
    <source>
        <dbReference type="SAM" id="Coils"/>
    </source>
</evidence>
<feature type="compositionally biased region" description="Acidic residues" evidence="3">
    <location>
        <begin position="54"/>
        <end position="68"/>
    </location>
</feature>
<protein>
    <recommendedName>
        <fullName evidence="4">Kri1-like C-terminal domain-containing protein</fullName>
    </recommendedName>
</protein>
<feature type="region of interest" description="Disordered" evidence="3">
    <location>
        <begin position="96"/>
        <end position="126"/>
    </location>
</feature>
<dbReference type="GO" id="GO:0000447">
    <property type="term" value="P:endonucleolytic cleavage in ITS1 to separate SSU-rRNA from 5.8S rRNA and LSU-rRNA from tricistronic rRNA transcript (SSU-rRNA, 5.8S rRNA, LSU-rRNA)"/>
    <property type="evidence" value="ECO:0007669"/>
    <property type="project" value="TreeGrafter"/>
</dbReference>
<dbReference type="GO" id="GO:0030686">
    <property type="term" value="C:90S preribosome"/>
    <property type="evidence" value="ECO:0007669"/>
    <property type="project" value="TreeGrafter"/>
</dbReference>
<feature type="compositionally biased region" description="Acidic residues" evidence="3">
    <location>
        <begin position="103"/>
        <end position="113"/>
    </location>
</feature>